<dbReference type="EMBL" id="JALKII010000007">
    <property type="protein sequence ID" value="MCK0538306.1"/>
    <property type="molecule type" value="Genomic_DNA"/>
</dbReference>
<evidence type="ECO:0000313" key="3">
    <source>
        <dbReference type="Proteomes" id="UP001165524"/>
    </source>
</evidence>
<keyword evidence="3" id="KW-1185">Reference proteome</keyword>
<gene>
    <name evidence="2" type="ORF">MU846_11350</name>
</gene>
<comment type="caution">
    <text evidence="2">The sequence shown here is derived from an EMBL/GenBank/DDBJ whole genome shotgun (WGS) entry which is preliminary data.</text>
</comment>
<dbReference type="SUPFAM" id="SSF52317">
    <property type="entry name" value="Class I glutamine amidotransferase-like"/>
    <property type="match status" value="1"/>
</dbReference>
<name>A0ABT0E8Y0_9GAMM</name>
<evidence type="ECO:0000256" key="1">
    <source>
        <dbReference type="SAM" id="Phobius"/>
    </source>
</evidence>
<sequence length="494" mass="55399">MRWRLLLVLALVALAIYCASRFERRSHVVHVPPEGEVLRNPMLAAGTLLEARGRKVRYLLGTPGLFPLPGHDTLIIMDQHRSGLGTAQIEALYQWLAEGGMMLVQAAPMANLDQEYAADDARWQRHDPLLFPLSLTAQRAPENAQPDAGFEAFFGDWLSPAGNLFQRLCHAADDPAMTEECRRLLCDNPLRWQDTEVETHDGVRYVGFAPDVVLTVMTVLAEQAIPNDDATEKAATPDHENMLHREKNAGTVYLPGEPKAAPTPEDKGGVWASHDDATRQLHYLRGRLSALGATLTAHSESRQGPHLVQFRIGAGRLLVTADLGPWRNDQLHYLDHAELLDYFTREHRQVWFVRGVQMERLPAWLWRHAAPLAFSLALLLVLLVWRQLPRRQVQRDEATGQPGDFLDHLLASGRLLWRTGNADALLAPLRTEVRRLMQRHRPAQDASHASEIATAARLSACTEAQVQRALGARPRTLAEFTDLVATLQQLRRTL</sequence>
<dbReference type="RefSeq" id="WP_246952806.1">
    <property type="nucleotide sequence ID" value="NZ_JALKII010000007.1"/>
</dbReference>
<keyword evidence="1" id="KW-0812">Transmembrane</keyword>
<accession>A0ABT0E8Y0</accession>
<proteinExistence type="predicted"/>
<keyword evidence="1" id="KW-1133">Transmembrane helix</keyword>
<protein>
    <recommendedName>
        <fullName evidence="4">DUF4350 domain-containing protein</fullName>
    </recommendedName>
</protein>
<dbReference type="InterPro" id="IPR029062">
    <property type="entry name" value="Class_I_gatase-like"/>
</dbReference>
<dbReference type="Proteomes" id="UP001165524">
    <property type="component" value="Unassembled WGS sequence"/>
</dbReference>
<organism evidence="2 3">
    <name type="scientific">Alcanivorax quisquiliarum</name>
    <dbReference type="NCBI Taxonomy" id="2933565"/>
    <lineage>
        <taxon>Bacteria</taxon>
        <taxon>Pseudomonadati</taxon>
        <taxon>Pseudomonadota</taxon>
        <taxon>Gammaproteobacteria</taxon>
        <taxon>Oceanospirillales</taxon>
        <taxon>Alcanivoracaceae</taxon>
        <taxon>Alcanivorax</taxon>
    </lineage>
</organism>
<reference evidence="2" key="1">
    <citation type="submission" date="2022-04" db="EMBL/GenBank/DDBJ databases">
        <title>Alcanivorax sp. CY1518 draft genome sequence.</title>
        <authorList>
            <person name="Zhao G."/>
            <person name="An M."/>
        </authorList>
    </citation>
    <scope>NUCLEOTIDE SEQUENCE</scope>
    <source>
        <strain evidence="2">CY1518</strain>
    </source>
</reference>
<keyword evidence="1" id="KW-0472">Membrane</keyword>
<evidence type="ECO:0008006" key="4">
    <source>
        <dbReference type="Google" id="ProtNLM"/>
    </source>
</evidence>
<feature type="transmembrane region" description="Helical" evidence="1">
    <location>
        <begin position="364"/>
        <end position="385"/>
    </location>
</feature>
<evidence type="ECO:0000313" key="2">
    <source>
        <dbReference type="EMBL" id="MCK0538306.1"/>
    </source>
</evidence>